<dbReference type="GO" id="GO:0003677">
    <property type="term" value="F:DNA binding"/>
    <property type="evidence" value="ECO:0007669"/>
    <property type="project" value="InterPro"/>
</dbReference>
<dbReference type="RefSeq" id="WP_145895982.1">
    <property type="nucleotide sequence ID" value="NZ_VOBQ01000022.1"/>
</dbReference>
<dbReference type="InterPro" id="IPR036515">
    <property type="entry name" value="Transposase_17_sf"/>
</dbReference>
<dbReference type="InterPro" id="IPR002686">
    <property type="entry name" value="Transposase_17"/>
</dbReference>
<dbReference type="OrthoDB" id="9814067at2"/>
<dbReference type="Gene3D" id="3.30.70.1290">
    <property type="entry name" value="Transposase IS200-like"/>
    <property type="match status" value="1"/>
</dbReference>
<gene>
    <name evidence="2" type="ORF">FN976_24755</name>
</gene>
<dbReference type="Proteomes" id="UP000318199">
    <property type="component" value="Unassembled WGS sequence"/>
</dbReference>
<dbReference type="Pfam" id="PF01797">
    <property type="entry name" value="Y1_Tnp"/>
    <property type="match status" value="1"/>
</dbReference>
<dbReference type="SUPFAM" id="SSF143422">
    <property type="entry name" value="Transposase IS200-like"/>
    <property type="match status" value="1"/>
</dbReference>
<evidence type="ECO:0000259" key="1">
    <source>
        <dbReference type="SMART" id="SM01321"/>
    </source>
</evidence>
<keyword evidence="3" id="KW-1185">Reference proteome</keyword>
<dbReference type="GO" id="GO:0006313">
    <property type="term" value="P:DNA transposition"/>
    <property type="evidence" value="ECO:0007669"/>
    <property type="project" value="InterPro"/>
</dbReference>
<dbReference type="SMART" id="SM01321">
    <property type="entry name" value="Y1_Tnp"/>
    <property type="match status" value="1"/>
</dbReference>
<dbReference type="PANTHER" id="PTHR34322:SF2">
    <property type="entry name" value="TRANSPOSASE IS200-LIKE DOMAIN-CONTAINING PROTEIN"/>
    <property type="match status" value="1"/>
</dbReference>
<evidence type="ECO:0000313" key="3">
    <source>
        <dbReference type="Proteomes" id="UP000318199"/>
    </source>
</evidence>
<dbReference type="GO" id="GO:0004803">
    <property type="term" value="F:transposase activity"/>
    <property type="evidence" value="ECO:0007669"/>
    <property type="project" value="InterPro"/>
</dbReference>
<proteinExistence type="predicted"/>
<evidence type="ECO:0000313" key="2">
    <source>
        <dbReference type="EMBL" id="TWO67845.1"/>
    </source>
</evidence>
<name>A0A562ZHR3_9BURK</name>
<comment type="caution">
    <text evidence="2">The sequence shown here is derived from an EMBL/GenBank/DDBJ whole genome shotgun (WGS) entry which is preliminary data.</text>
</comment>
<organism evidence="2 3">
    <name type="scientific">Caenimonas sedimenti</name>
    <dbReference type="NCBI Taxonomy" id="2596921"/>
    <lineage>
        <taxon>Bacteria</taxon>
        <taxon>Pseudomonadati</taxon>
        <taxon>Pseudomonadota</taxon>
        <taxon>Betaproteobacteria</taxon>
        <taxon>Burkholderiales</taxon>
        <taxon>Comamonadaceae</taxon>
        <taxon>Caenimonas</taxon>
    </lineage>
</organism>
<dbReference type="AlphaFoldDB" id="A0A562ZHR3"/>
<feature type="domain" description="Transposase IS200-like" evidence="1">
    <location>
        <begin position="9"/>
        <end position="124"/>
    </location>
</feature>
<protein>
    <submittedName>
        <fullName evidence="2">Transposase</fullName>
    </submittedName>
</protein>
<dbReference type="NCBIfam" id="NF047646">
    <property type="entry name" value="REP_Tyr_transpos"/>
    <property type="match status" value="1"/>
</dbReference>
<dbReference type="PANTHER" id="PTHR34322">
    <property type="entry name" value="TRANSPOSASE, Y1_TNP DOMAIN-CONTAINING"/>
    <property type="match status" value="1"/>
</dbReference>
<sequence>MARLPRLTVPGYPHHIIQRGNNRQPIFVGSADYELLLAMLDEYARKNQVAVHGYVLMSNHFHLLATPETAEGIPQMMQAVGRRYVRHFNLRHGRTGTLWEGRYRSTLIQAERHLLACMAYMDLNPVRAGMVAEAAEYPWSSHAHSIGRRSDRLVAPHPLYWALGNTPFAREQAYAELVRAGIGAEQQRALTDSALRGWALGEPDYVADLQRRTERRVSRSQAGRPVKK</sequence>
<reference evidence="2 3" key="1">
    <citation type="submission" date="2019-07" db="EMBL/GenBank/DDBJ databases">
        <title>Caenimonas sedimenti sp. nov., isolated from activated sludge.</title>
        <authorList>
            <person name="Xu J."/>
        </authorList>
    </citation>
    <scope>NUCLEOTIDE SEQUENCE [LARGE SCALE GENOMIC DNA]</scope>
    <source>
        <strain evidence="2 3">HX-9-20</strain>
    </source>
</reference>
<accession>A0A562ZHR3</accession>
<dbReference type="EMBL" id="VOBQ01000022">
    <property type="protein sequence ID" value="TWO67845.1"/>
    <property type="molecule type" value="Genomic_DNA"/>
</dbReference>